<reference evidence="3 4" key="1">
    <citation type="journal article" date="2018" name="Sci. Rep.">
        <title>Raphidocelis subcapitata (=Pseudokirchneriella subcapitata) provides an insight into genome evolution and environmental adaptations in the Sphaeropleales.</title>
        <authorList>
            <person name="Suzuki S."/>
            <person name="Yamaguchi H."/>
            <person name="Nakajima N."/>
            <person name="Kawachi M."/>
        </authorList>
    </citation>
    <scope>NUCLEOTIDE SEQUENCE [LARGE SCALE GENOMIC DNA]</scope>
    <source>
        <strain evidence="3 4">NIES-35</strain>
    </source>
</reference>
<keyword evidence="2" id="KW-0812">Transmembrane</keyword>
<name>A0A2V0P329_9CHLO</name>
<gene>
    <name evidence="3" type="ORF">Rsub_06551</name>
</gene>
<feature type="region of interest" description="Disordered" evidence="1">
    <location>
        <begin position="1"/>
        <end position="31"/>
    </location>
</feature>
<proteinExistence type="predicted"/>
<evidence type="ECO:0000313" key="4">
    <source>
        <dbReference type="Proteomes" id="UP000247498"/>
    </source>
</evidence>
<feature type="transmembrane region" description="Helical" evidence="2">
    <location>
        <begin position="85"/>
        <end position="105"/>
    </location>
</feature>
<evidence type="ECO:0000313" key="3">
    <source>
        <dbReference type="EMBL" id="GBF94281.1"/>
    </source>
</evidence>
<feature type="transmembrane region" description="Helical" evidence="2">
    <location>
        <begin position="325"/>
        <end position="346"/>
    </location>
</feature>
<accession>A0A2V0P329</accession>
<keyword evidence="2" id="KW-0472">Membrane</keyword>
<sequence length="352" mass="37573">MVAADPSVSDSWERAPRQDRTQPLPPPAAPASRIPVALSPFLMLTPANVETEYWRCLQTFDLANCLIPLVYFGKLLTAAYTRTLLVVYGGVLALKLLHLLLLLAAPEACLSWRRSLIWTERVVRTLVSARVVAAQQQSKPWDERLPLQAQLLRALVINSGLTISCWNIFCLPLGFPSQVILTSAFVLSTLPASLGEVSRALAGPLAAAPWLAAARTRLLSALRASGALALSALAHGTLAAPPAAAPEAAAPGDEPDVTSLAAVLACGYILFACGAVPLWLAYHMERVHKHRWLATNPSLLWVNPPPPGGEGVGRWPRARRAAAQLGPLLAAALAASEACVAMWSWLGLAVWA</sequence>
<feature type="transmembrane region" description="Helical" evidence="2">
    <location>
        <begin position="151"/>
        <end position="169"/>
    </location>
</feature>
<dbReference type="Proteomes" id="UP000247498">
    <property type="component" value="Unassembled WGS sequence"/>
</dbReference>
<organism evidence="3 4">
    <name type="scientific">Raphidocelis subcapitata</name>
    <dbReference type="NCBI Taxonomy" id="307507"/>
    <lineage>
        <taxon>Eukaryota</taxon>
        <taxon>Viridiplantae</taxon>
        <taxon>Chlorophyta</taxon>
        <taxon>core chlorophytes</taxon>
        <taxon>Chlorophyceae</taxon>
        <taxon>CS clade</taxon>
        <taxon>Sphaeropleales</taxon>
        <taxon>Selenastraceae</taxon>
        <taxon>Raphidocelis</taxon>
    </lineage>
</organism>
<comment type="caution">
    <text evidence="3">The sequence shown here is derived from an EMBL/GenBank/DDBJ whole genome shotgun (WGS) entry which is preliminary data.</text>
</comment>
<feature type="transmembrane region" description="Helical" evidence="2">
    <location>
        <begin position="260"/>
        <end position="282"/>
    </location>
</feature>
<keyword evidence="2" id="KW-1133">Transmembrane helix</keyword>
<dbReference type="OrthoDB" id="10618072at2759"/>
<keyword evidence="4" id="KW-1185">Reference proteome</keyword>
<protein>
    <submittedName>
        <fullName evidence="3">Uncharacterized protein</fullName>
    </submittedName>
</protein>
<dbReference type="EMBL" id="BDRX01000049">
    <property type="protein sequence ID" value="GBF94281.1"/>
    <property type="molecule type" value="Genomic_DNA"/>
</dbReference>
<evidence type="ECO:0000256" key="1">
    <source>
        <dbReference type="SAM" id="MobiDB-lite"/>
    </source>
</evidence>
<feature type="compositionally biased region" description="Basic and acidic residues" evidence="1">
    <location>
        <begin position="11"/>
        <end position="20"/>
    </location>
</feature>
<evidence type="ECO:0000256" key="2">
    <source>
        <dbReference type="SAM" id="Phobius"/>
    </source>
</evidence>
<dbReference type="AlphaFoldDB" id="A0A2V0P329"/>
<dbReference type="InParanoid" id="A0A2V0P329"/>